<comment type="similarity">
    <text evidence="2">Belongs to the short-chain dehydrogenases/reductases (SDR) family.</text>
</comment>
<dbReference type="PANTHER" id="PTHR44269:SF1">
    <property type="entry name" value="DEHYDROGENASE_REDUCTASE SDR FAMILY MEMBER 7"/>
    <property type="match status" value="1"/>
</dbReference>
<accession>A0AAE0Y8K8</accession>
<evidence type="ECO:0000256" key="2">
    <source>
        <dbReference type="RuleBase" id="RU000363"/>
    </source>
</evidence>
<dbReference type="GO" id="GO:0016491">
    <property type="term" value="F:oxidoreductase activity"/>
    <property type="evidence" value="ECO:0007669"/>
    <property type="project" value="UniProtKB-KW"/>
</dbReference>
<evidence type="ECO:0000256" key="1">
    <source>
        <dbReference type="ARBA" id="ARBA00023002"/>
    </source>
</evidence>
<dbReference type="Gene3D" id="3.40.50.720">
    <property type="entry name" value="NAD(P)-binding Rossmann-like Domain"/>
    <property type="match status" value="1"/>
</dbReference>
<dbReference type="InterPro" id="IPR036291">
    <property type="entry name" value="NAD(P)-bd_dom_sf"/>
</dbReference>
<keyword evidence="3" id="KW-0812">Transmembrane</keyword>
<keyword evidence="1" id="KW-0560">Oxidoreductase</keyword>
<dbReference type="Pfam" id="PF00106">
    <property type="entry name" value="adh_short"/>
    <property type="match status" value="1"/>
</dbReference>
<keyword evidence="3" id="KW-0472">Membrane</keyword>
<organism evidence="4 5">
    <name type="scientific">Elysia crispata</name>
    <name type="common">lettuce slug</name>
    <dbReference type="NCBI Taxonomy" id="231223"/>
    <lineage>
        <taxon>Eukaryota</taxon>
        <taxon>Metazoa</taxon>
        <taxon>Spiralia</taxon>
        <taxon>Lophotrochozoa</taxon>
        <taxon>Mollusca</taxon>
        <taxon>Gastropoda</taxon>
        <taxon>Heterobranchia</taxon>
        <taxon>Euthyneura</taxon>
        <taxon>Panpulmonata</taxon>
        <taxon>Sacoglossa</taxon>
        <taxon>Placobranchoidea</taxon>
        <taxon>Plakobranchidae</taxon>
        <taxon>Elysia</taxon>
    </lineage>
</organism>
<keyword evidence="3" id="KW-1133">Transmembrane helix</keyword>
<dbReference type="SUPFAM" id="SSF51735">
    <property type="entry name" value="NAD(P)-binding Rossmann-fold domains"/>
    <property type="match status" value="1"/>
</dbReference>
<dbReference type="PANTHER" id="PTHR44269">
    <property type="entry name" value="DEHYDROGENASE/REDUCTASE SDR FAMILY MEMBER 7-RELATED"/>
    <property type="match status" value="1"/>
</dbReference>
<dbReference type="InterPro" id="IPR053011">
    <property type="entry name" value="SDR_family_member_7"/>
</dbReference>
<evidence type="ECO:0000313" key="4">
    <source>
        <dbReference type="EMBL" id="KAK3736827.1"/>
    </source>
</evidence>
<evidence type="ECO:0000256" key="3">
    <source>
        <dbReference type="SAM" id="Phobius"/>
    </source>
</evidence>
<evidence type="ECO:0000313" key="5">
    <source>
        <dbReference type="Proteomes" id="UP001283361"/>
    </source>
</evidence>
<name>A0AAE0Y8K8_9GAST</name>
<proteinExistence type="inferred from homology"/>
<dbReference type="InterPro" id="IPR002347">
    <property type="entry name" value="SDR_fam"/>
</dbReference>
<protein>
    <recommendedName>
        <fullName evidence="6">Dehydrogenase/reductase SDR family member 7</fullName>
    </recommendedName>
</protein>
<dbReference type="EMBL" id="JAWDGP010006684">
    <property type="protein sequence ID" value="KAK3736827.1"/>
    <property type="molecule type" value="Genomic_DNA"/>
</dbReference>
<comment type="caution">
    <text evidence="4">The sequence shown here is derived from an EMBL/GenBank/DDBJ whole genome shotgun (WGS) entry which is preliminary data.</text>
</comment>
<feature type="transmembrane region" description="Helical" evidence="3">
    <location>
        <begin position="12"/>
        <end position="35"/>
    </location>
</feature>
<dbReference type="AlphaFoldDB" id="A0AAE0Y8K8"/>
<dbReference type="InterPro" id="IPR020904">
    <property type="entry name" value="Sc_DH/Rdtase_CS"/>
</dbReference>
<keyword evidence="5" id="KW-1185">Reference proteome</keyword>
<evidence type="ECO:0008006" key="6">
    <source>
        <dbReference type="Google" id="ProtNLM"/>
    </source>
</evidence>
<sequence length="331" mass="36969">MFCCIWSLFGGLWSLFQVATVLVLLLTILCVAIIIRSDADILTILYERLGNKPESLAGKVVWVTGASAGIGEYLVYQLTQIGCKVIISARREEQLQKVKDACLASAKCQTKADDICILPLDVSQCDTHKDAVQTVIDKFGHIDILLNNAGRGMRGKWWEIDMKVDKDMWELNVLGTVSLTRNVLPHMMKRRQGHVAVISSTVGLVAPARCSAYSGAKHAVQGYFGNLRHEMFEYGIDVTLICPGPVHSEFQASQLTHDGNKVGRVTNPNRMSTERCAFLSLVAIANRMYESWVSTNPLLIIIYTSRYLPNLTEWFLTRRAVKIMVEREGDC</sequence>
<dbReference type="PROSITE" id="PS00061">
    <property type="entry name" value="ADH_SHORT"/>
    <property type="match status" value="1"/>
</dbReference>
<dbReference type="PRINTS" id="PR00081">
    <property type="entry name" value="GDHRDH"/>
</dbReference>
<reference evidence="4" key="1">
    <citation type="journal article" date="2023" name="G3 (Bethesda)">
        <title>A reference genome for the long-term kleptoplast-retaining sea slug Elysia crispata morphotype clarki.</title>
        <authorList>
            <person name="Eastman K.E."/>
            <person name="Pendleton A.L."/>
            <person name="Shaikh M.A."/>
            <person name="Suttiyut T."/>
            <person name="Ogas R."/>
            <person name="Tomko P."/>
            <person name="Gavelis G."/>
            <person name="Widhalm J.R."/>
            <person name="Wisecaver J.H."/>
        </authorList>
    </citation>
    <scope>NUCLEOTIDE SEQUENCE</scope>
    <source>
        <strain evidence="4">ECLA1</strain>
    </source>
</reference>
<dbReference type="PRINTS" id="PR00080">
    <property type="entry name" value="SDRFAMILY"/>
</dbReference>
<gene>
    <name evidence="4" type="ORF">RRG08_000578</name>
</gene>
<dbReference type="Proteomes" id="UP001283361">
    <property type="component" value="Unassembled WGS sequence"/>
</dbReference>